<evidence type="ECO:0000256" key="4">
    <source>
        <dbReference type="ARBA" id="ARBA00023235"/>
    </source>
</evidence>
<dbReference type="InterPro" id="IPR002130">
    <property type="entry name" value="Cyclophilin-type_PPIase_dom"/>
</dbReference>
<comment type="caution">
    <text evidence="7">The sequence shown here is derived from an EMBL/GenBank/DDBJ whole genome shotgun (WGS) entry which is preliminary data.</text>
</comment>
<evidence type="ECO:0000256" key="3">
    <source>
        <dbReference type="ARBA" id="ARBA00023110"/>
    </source>
</evidence>
<dbReference type="Pfam" id="PF00160">
    <property type="entry name" value="Pro_isomerase"/>
    <property type="match status" value="1"/>
</dbReference>
<dbReference type="InterPro" id="IPR029000">
    <property type="entry name" value="Cyclophilin-like_dom_sf"/>
</dbReference>
<comment type="function">
    <text evidence="1 5">PPIases accelerate the folding of proteins. It catalyzes the cis-trans isomerization of proline imidic peptide bonds in oligopeptides.</text>
</comment>
<dbReference type="InterPro" id="IPR044665">
    <property type="entry name" value="E_coli_cyclophilin_A-like"/>
</dbReference>
<comment type="catalytic activity">
    <reaction evidence="5">
        <text>[protein]-peptidylproline (omega=180) = [protein]-peptidylproline (omega=0)</text>
        <dbReference type="Rhea" id="RHEA:16237"/>
        <dbReference type="Rhea" id="RHEA-COMP:10747"/>
        <dbReference type="Rhea" id="RHEA-COMP:10748"/>
        <dbReference type="ChEBI" id="CHEBI:83833"/>
        <dbReference type="ChEBI" id="CHEBI:83834"/>
        <dbReference type="EC" id="5.2.1.8"/>
    </reaction>
</comment>
<accession>A0A7C5EPP3</accession>
<protein>
    <recommendedName>
        <fullName evidence="5">Peptidyl-prolyl cis-trans isomerase</fullName>
        <shortName evidence="5">PPIase</shortName>
        <ecNumber evidence="5">5.2.1.8</ecNumber>
    </recommendedName>
</protein>
<dbReference type="PANTHER" id="PTHR43246">
    <property type="entry name" value="PEPTIDYL-PROLYL CIS-TRANS ISOMERASE CYP38, CHLOROPLASTIC"/>
    <property type="match status" value="1"/>
</dbReference>
<comment type="similarity">
    <text evidence="2 5">Belongs to the cyclophilin-type PPIase family.</text>
</comment>
<evidence type="ECO:0000313" key="7">
    <source>
        <dbReference type="EMBL" id="HGZ10883.1"/>
    </source>
</evidence>
<evidence type="ECO:0000259" key="6">
    <source>
        <dbReference type="PROSITE" id="PS50072"/>
    </source>
</evidence>
<keyword evidence="3 5" id="KW-0697">Rotamase</keyword>
<dbReference type="EC" id="5.2.1.8" evidence="5"/>
<dbReference type="PRINTS" id="PR00153">
    <property type="entry name" value="CSAPPISMRASE"/>
</dbReference>
<gene>
    <name evidence="7" type="ORF">ENW48_01535</name>
</gene>
<proteinExistence type="inferred from homology"/>
<dbReference type="EMBL" id="DTKJ01000014">
    <property type="protein sequence ID" value="HGZ10883.1"/>
    <property type="molecule type" value="Genomic_DNA"/>
</dbReference>
<evidence type="ECO:0000256" key="2">
    <source>
        <dbReference type="ARBA" id="ARBA00007365"/>
    </source>
</evidence>
<reference evidence="7" key="1">
    <citation type="journal article" date="2020" name="mSystems">
        <title>Genome- and Community-Level Interaction Insights into Carbon Utilization and Element Cycling Functions of Hydrothermarchaeota in Hydrothermal Sediment.</title>
        <authorList>
            <person name="Zhou Z."/>
            <person name="Liu Y."/>
            <person name="Xu W."/>
            <person name="Pan J."/>
            <person name="Luo Z.H."/>
            <person name="Li M."/>
        </authorList>
    </citation>
    <scope>NUCLEOTIDE SEQUENCE [LARGE SCALE GENOMIC DNA]</scope>
    <source>
        <strain evidence="7">SpSt-853</strain>
    </source>
</reference>
<keyword evidence="4 5" id="KW-0413">Isomerase</keyword>
<organism evidence="7">
    <name type="scientific">Desulfobacca acetoxidans</name>
    <dbReference type="NCBI Taxonomy" id="60893"/>
    <lineage>
        <taxon>Bacteria</taxon>
        <taxon>Pseudomonadati</taxon>
        <taxon>Thermodesulfobacteriota</taxon>
        <taxon>Desulfobaccia</taxon>
        <taxon>Desulfobaccales</taxon>
        <taxon>Desulfobaccaceae</taxon>
        <taxon>Desulfobacca</taxon>
    </lineage>
</organism>
<dbReference type="InterPro" id="IPR024936">
    <property type="entry name" value="Cyclophilin-type_PPIase"/>
</dbReference>
<dbReference type="PIRSF" id="PIRSF001467">
    <property type="entry name" value="Peptidylpro_ismrse"/>
    <property type="match status" value="1"/>
</dbReference>
<feature type="domain" description="PPIase cyclophilin-type" evidence="6">
    <location>
        <begin position="1"/>
        <end position="163"/>
    </location>
</feature>
<dbReference type="PROSITE" id="PS50072">
    <property type="entry name" value="CSA_PPIASE_2"/>
    <property type="match status" value="1"/>
</dbReference>
<evidence type="ECO:0000256" key="1">
    <source>
        <dbReference type="ARBA" id="ARBA00002388"/>
    </source>
</evidence>
<dbReference type="AlphaFoldDB" id="A0A7C5EPP3"/>
<dbReference type="Gene3D" id="2.40.100.10">
    <property type="entry name" value="Cyclophilin-like"/>
    <property type="match status" value="1"/>
</dbReference>
<sequence length="166" mass="18409">MVLLETTLGPITLELYPDKAPVTVANFLTYVREGFYDGLIFHRVISNAIVQAGGHLPDLTYRPPTHPPIVNEANNGLSNERGTIAMARAFPIDSAAAQFFINVVDNPELDHRGPEPQNYGYAVFGRVIDGMSVVDRMTWIPTVSREGHRNVPQESIVILKARVLEE</sequence>
<evidence type="ECO:0000256" key="5">
    <source>
        <dbReference type="RuleBase" id="RU363019"/>
    </source>
</evidence>
<dbReference type="GO" id="GO:0003755">
    <property type="term" value="F:peptidyl-prolyl cis-trans isomerase activity"/>
    <property type="evidence" value="ECO:0007669"/>
    <property type="project" value="UniProtKB-UniRule"/>
</dbReference>
<dbReference type="SUPFAM" id="SSF50891">
    <property type="entry name" value="Cyclophilin-like"/>
    <property type="match status" value="1"/>
</dbReference>
<name>A0A7C5EPP3_9BACT</name>